<dbReference type="PANTHER" id="PTHR36919">
    <property type="entry name" value="BLR1215 PROTEIN"/>
    <property type="match status" value="1"/>
</dbReference>
<dbReference type="PANTHER" id="PTHR36919:SF2">
    <property type="entry name" value="BLL6627 PROTEIN"/>
    <property type="match status" value="1"/>
</dbReference>
<evidence type="ECO:0000256" key="1">
    <source>
        <dbReference type="SAM" id="MobiDB-lite"/>
    </source>
</evidence>
<keyword evidence="5" id="KW-1185">Reference proteome</keyword>
<dbReference type="Gene3D" id="2.40.128.520">
    <property type="match status" value="1"/>
</dbReference>
<proteinExistence type="predicted"/>
<dbReference type="Pfam" id="PF09917">
    <property type="entry name" value="DUF2147"/>
    <property type="match status" value="1"/>
</dbReference>
<feature type="chain" id="PRO_5014794482" description="DUF2147 domain-containing protein" evidence="2">
    <location>
        <begin position="20"/>
        <end position="151"/>
    </location>
</feature>
<keyword evidence="2" id="KW-0732">Signal</keyword>
<name>A0A2N3IJV6_9BACT</name>
<dbReference type="RefSeq" id="WP_101357616.1">
    <property type="nucleotide sequence ID" value="NZ_NKXO01000004.1"/>
</dbReference>
<dbReference type="AlphaFoldDB" id="A0A2N3IJV6"/>
<reference evidence="4 5" key="1">
    <citation type="submission" date="2017-06" db="EMBL/GenBank/DDBJ databases">
        <title>Raineya orbicola gen. nov., sp. nov. a slightly thermophilic bacterium of the phylum Bacteroidetes and the description of Raineyaceae fam. nov.</title>
        <authorList>
            <person name="Albuquerque L."/>
            <person name="Polonia A.R.M."/>
            <person name="Barroso C."/>
            <person name="Froufe H.J.C."/>
            <person name="Lage O."/>
            <person name="Lobo-Da-Cunha A."/>
            <person name="Egas C."/>
            <person name="Da Costa M.S."/>
        </authorList>
    </citation>
    <scope>NUCLEOTIDE SEQUENCE [LARGE SCALE GENOMIC DNA]</scope>
    <source>
        <strain evidence="4 5">SPSPC-11</strain>
    </source>
</reference>
<evidence type="ECO:0000256" key="2">
    <source>
        <dbReference type="SAM" id="SignalP"/>
    </source>
</evidence>
<gene>
    <name evidence="4" type="ORF">Rain11_0350</name>
</gene>
<accession>A0A2N3IJV6</accession>
<feature type="region of interest" description="Disordered" evidence="1">
    <location>
        <begin position="57"/>
        <end position="80"/>
    </location>
</feature>
<dbReference type="InterPro" id="IPR019223">
    <property type="entry name" value="DUF2147"/>
</dbReference>
<feature type="signal peptide" evidence="2">
    <location>
        <begin position="1"/>
        <end position="19"/>
    </location>
</feature>
<feature type="domain" description="DUF2147" evidence="3">
    <location>
        <begin position="28"/>
        <end position="147"/>
    </location>
</feature>
<evidence type="ECO:0000313" key="5">
    <source>
        <dbReference type="Proteomes" id="UP000233387"/>
    </source>
</evidence>
<dbReference type="EMBL" id="NKXO01000004">
    <property type="protein sequence ID" value="PKQ70620.1"/>
    <property type="molecule type" value="Genomic_DNA"/>
</dbReference>
<dbReference type="OrthoDB" id="9814399at2"/>
<dbReference type="Proteomes" id="UP000233387">
    <property type="component" value="Unassembled WGS sequence"/>
</dbReference>
<evidence type="ECO:0000259" key="3">
    <source>
        <dbReference type="Pfam" id="PF09917"/>
    </source>
</evidence>
<protein>
    <recommendedName>
        <fullName evidence="3">DUF2147 domain-containing protein</fullName>
    </recommendedName>
</protein>
<evidence type="ECO:0000313" key="4">
    <source>
        <dbReference type="EMBL" id="PKQ70620.1"/>
    </source>
</evidence>
<comment type="caution">
    <text evidence="4">The sequence shown here is derived from an EMBL/GenBank/DDBJ whole genome shotgun (WGS) entry which is preliminary data.</text>
</comment>
<sequence length="151" mass="16824">MKKVSLLAVFTFLAINVFAQSEGDAIIGIWMNDEGTARVQIYKTKEGKYNGRIVWLKEPNDPETGQPKLDKKNPNEAMRNKPVKGLVNLINLEYKGSKKWGGDDARIYDPKSGNTYTCDATMTNESTLELKGKIPGTGIGRTATWTKQVKK</sequence>
<organism evidence="4 5">
    <name type="scientific">Raineya orbicola</name>
    <dbReference type="NCBI Taxonomy" id="2016530"/>
    <lineage>
        <taxon>Bacteria</taxon>
        <taxon>Pseudomonadati</taxon>
        <taxon>Bacteroidota</taxon>
        <taxon>Cytophagia</taxon>
        <taxon>Cytophagales</taxon>
        <taxon>Raineyaceae</taxon>
        <taxon>Raineya</taxon>
    </lineage>
</organism>